<gene>
    <name evidence="2" type="ORF">F5147DRAFT_573828</name>
</gene>
<dbReference type="GeneID" id="64693439"/>
<reference evidence="2" key="1">
    <citation type="journal article" date="2020" name="New Phytol.">
        <title>Comparative genomics reveals dynamic genome evolution in host specialist ectomycorrhizal fungi.</title>
        <authorList>
            <person name="Lofgren L.A."/>
            <person name="Nguyen N.H."/>
            <person name="Vilgalys R."/>
            <person name="Ruytinx J."/>
            <person name="Liao H.L."/>
            <person name="Branco S."/>
            <person name="Kuo A."/>
            <person name="LaButti K."/>
            <person name="Lipzen A."/>
            <person name="Andreopoulos W."/>
            <person name="Pangilinan J."/>
            <person name="Riley R."/>
            <person name="Hundley H."/>
            <person name="Na H."/>
            <person name="Barry K."/>
            <person name="Grigoriev I.V."/>
            <person name="Stajich J.E."/>
            <person name="Kennedy P.G."/>
        </authorList>
    </citation>
    <scope>NUCLEOTIDE SEQUENCE</scope>
    <source>
        <strain evidence="2">FC423</strain>
    </source>
</reference>
<proteinExistence type="predicted"/>
<sequence length="86" mass="9740">MVSTLLLSQCTYINTFIKHFKLKNTHIISTPLKPNVILSNDQSPITMQCISKIYNILYQELLGSFAWAVLSLCPVVFTTSILTQFT</sequence>
<dbReference type="OrthoDB" id="115214at2759"/>
<dbReference type="RefSeq" id="XP_041294496.1">
    <property type="nucleotide sequence ID" value="XM_041431180.1"/>
</dbReference>
<dbReference type="Proteomes" id="UP000823399">
    <property type="component" value="Unassembled WGS sequence"/>
</dbReference>
<keyword evidence="1" id="KW-0472">Membrane</keyword>
<accession>A0A9P7FAJ3</accession>
<dbReference type="AlphaFoldDB" id="A0A9P7FAJ3"/>
<organism evidence="2 3">
    <name type="scientific">Suillus discolor</name>
    <dbReference type="NCBI Taxonomy" id="1912936"/>
    <lineage>
        <taxon>Eukaryota</taxon>
        <taxon>Fungi</taxon>
        <taxon>Dikarya</taxon>
        <taxon>Basidiomycota</taxon>
        <taxon>Agaricomycotina</taxon>
        <taxon>Agaricomycetes</taxon>
        <taxon>Agaricomycetidae</taxon>
        <taxon>Boletales</taxon>
        <taxon>Suillineae</taxon>
        <taxon>Suillaceae</taxon>
        <taxon>Suillus</taxon>
    </lineage>
</organism>
<dbReference type="EMBL" id="JABBWM010000018">
    <property type="protein sequence ID" value="KAG2111137.1"/>
    <property type="molecule type" value="Genomic_DNA"/>
</dbReference>
<comment type="caution">
    <text evidence="2">The sequence shown here is derived from an EMBL/GenBank/DDBJ whole genome shotgun (WGS) entry which is preliminary data.</text>
</comment>
<name>A0A9P7FAJ3_9AGAM</name>
<keyword evidence="3" id="KW-1185">Reference proteome</keyword>
<evidence type="ECO:0000313" key="3">
    <source>
        <dbReference type="Proteomes" id="UP000823399"/>
    </source>
</evidence>
<keyword evidence="1" id="KW-1133">Transmembrane helix</keyword>
<evidence type="ECO:0000313" key="2">
    <source>
        <dbReference type="EMBL" id="KAG2111137.1"/>
    </source>
</evidence>
<protein>
    <submittedName>
        <fullName evidence="2">Uncharacterized protein</fullName>
    </submittedName>
</protein>
<evidence type="ECO:0000256" key="1">
    <source>
        <dbReference type="SAM" id="Phobius"/>
    </source>
</evidence>
<keyword evidence="1" id="KW-0812">Transmembrane</keyword>
<feature type="transmembrane region" description="Helical" evidence="1">
    <location>
        <begin position="61"/>
        <end position="82"/>
    </location>
</feature>